<dbReference type="PANTHER" id="PTHR34989:SF1">
    <property type="entry name" value="PROTEIN HDED"/>
    <property type="match status" value="1"/>
</dbReference>
<dbReference type="Pfam" id="PF03729">
    <property type="entry name" value="DUF308"/>
    <property type="match status" value="2"/>
</dbReference>
<sequence length="168" mass="18038">MKVITIILGVLTTLLGIFCVFRPGVAALSLAWLLGIILILAGFNIVTNYFGKKIGSGWDAFFGILSIVGGIILICNYYGRFFADTIIIYFIMAFVLVSGITRAAGAWKLKKSGESWVLGMVFGVISILVAVAAMFHPLMGVALVGYMVAFTIVMQGINTLSLGMSLKK</sequence>
<evidence type="ECO:0000313" key="3">
    <source>
        <dbReference type="Proteomes" id="UP001065549"/>
    </source>
</evidence>
<accession>A0A9J6QWF9</accession>
<dbReference type="InterPro" id="IPR005325">
    <property type="entry name" value="DUF308_memb"/>
</dbReference>
<dbReference type="Proteomes" id="UP001065549">
    <property type="component" value="Unassembled WGS sequence"/>
</dbReference>
<gene>
    <name evidence="2" type="ORF">OBO34_15135</name>
</gene>
<keyword evidence="1" id="KW-0472">Membrane</keyword>
<feature type="transmembrane region" description="Helical" evidence="1">
    <location>
        <begin position="141"/>
        <end position="162"/>
    </location>
</feature>
<dbReference type="GO" id="GO:0005886">
    <property type="term" value="C:plasma membrane"/>
    <property type="evidence" value="ECO:0007669"/>
    <property type="project" value="TreeGrafter"/>
</dbReference>
<feature type="transmembrane region" description="Helical" evidence="1">
    <location>
        <begin position="116"/>
        <end position="135"/>
    </location>
</feature>
<evidence type="ECO:0000256" key="1">
    <source>
        <dbReference type="SAM" id="Phobius"/>
    </source>
</evidence>
<proteinExistence type="predicted"/>
<dbReference type="PANTHER" id="PTHR34989">
    <property type="entry name" value="PROTEIN HDED"/>
    <property type="match status" value="1"/>
</dbReference>
<organism evidence="2 3">
    <name type="scientific">Hominibacterium faecale</name>
    <dbReference type="NCBI Taxonomy" id="2839743"/>
    <lineage>
        <taxon>Bacteria</taxon>
        <taxon>Bacillati</taxon>
        <taxon>Bacillota</taxon>
        <taxon>Clostridia</taxon>
        <taxon>Peptostreptococcales</taxon>
        <taxon>Anaerovoracaceae</taxon>
        <taxon>Hominibacterium</taxon>
    </lineage>
</organism>
<feature type="transmembrane region" description="Helical" evidence="1">
    <location>
        <begin position="58"/>
        <end position="79"/>
    </location>
</feature>
<keyword evidence="1" id="KW-1133">Transmembrane helix</keyword>
<dbReference type="EMBL" id="JAOSHN010000006">
    <property type="protein sequence ID" value="MCU7379678.1"/>
    <property type="molecule type" value="Genomic_DNA"/>
</dbReference>
<keyword evidence="3" id="KW-1185">Reference proteome</keyword>
<name>A0A9J6QWF9_9FIRM</name>
<dbReference type="AlphaFoldDB" id="A0A9J6QWF9"/>
<keyword evidence="1" id="KW-0812">Transmembrane</keyword>
<feature type="transmembrane region" description="Helical" evidence="1">
    <location>
        <begin position="26"/>
        <end position="46"/>
    </location>
</feature>
<feature type="transmembrane region" description="Helical" evidence="1">
    <location>
        <begin position="85"/>
        <end position="104"/>
    </location>
</feature>
<protein>
    <submittedName>
        <fullName evidence="2">DUF308 domain-containing protein</fullName>
    </submittedName>
</protein>
<dbReference type="RefSeq" id="WP_227755464.1">
    <property type="nucleotide sequence ID" value="NZ_JAJAGH010000009.1"/>
</dbReference>
<evidence type="ECO:0000313" key="2">
    <source>
        <dbReference type="EMBL" id="MCU7379678.1"/>
    </source>
</evidence>
<dbReference type="InterPro" id="IPR052712">
    <property type="entry name" value="Acid_resist_chaperone_HdeD"/>
</dbReference>
<reference evidence="2" key="1">
    <citation type="submission" date="2022-09" db="EMBL/GenBank/DDBJ databases">
        <title>Culturomic study of gut microbiota in children with autism spectrum disorder.</title>
        <authorList>
            <person name="Efimov B.A."/>
            <person name="Chaplin A.V."/>
            <person name="Sokolova S.R."/>
            <person name="Pikina A.P."/>
            <person name="Korzhanova M."/>
            <person name="Belova V."/>
            <person name="Korostin D."/>
        </authorList>
    </citation>
    <scope>NUCLEOTIDE SEQUENCE</scope>
    <source>
        <strain evidence="2">ASD5510</strain>
    </source>
</reference>
<comment type="caution">
    <text evidence="2">The sequence shown here is derived from an EMBL/GenBank/DDBJ whole genome shotgun (WGS) entry which is preliminary data.</text>
</comment>